<proteinExistence type="predicted"/>
<dbReference type="PATRIC" id="fig|1280950.3.peg.438"/>
<sequence length="581" mass="61684">MSACSIIPGGKSISAGTNGRQVPVVFDGLPQGLSGKANSALATDDAPPRSVLEARQRAGSAADTLEELLASEGYLAATVAPEMIESVDMRPRLDVSAGEMFRVTTVQMTVTGDLDDTVRADLETALKTIAPGAPARTSDIEALGDNLISKLKAGGYAFAESPAIDVLASRQDKTVELTYALQPGAFVRLGDMVGADPAFLDQKAINALQTWKRGDTYSPEKIDQLRTRLRSTGLYNAIGVEISRTPDADGFYPVTLTLAQGKLRSVGAGVTASTTDGVGADAFWERRNVTGAGDTIRIQSEVATIARNLTARYTRPNIGRFGRTFTAEAGVRDEETDAYDLQGVKVGASLSQPLNKNLTVSAGATLDATRIDELSLRSGIDARDQLTLSFPLTAIYSTVKQPLDPQAGNRAFVGVEPGVSVGDNTVGYTRILLTGSTYHKIADGPFVAAVRAELGAFVGSNSVPADRLFFAGGGGSVRGFEYQSLSPRDLNGDLIGGRSLFDLSTELRWRRSAKHGYVLFVDTGAAADSVDETFSDLRSSIGVGFRYYPGFGPIRIDIATPLDRRDGEDPVHFYISIGQSF</sequence>
<reference evidence="5 6" key="1">
    <citation type="journal article" date="2014" name="Antonie Van Leeuwenhoek">
        <title>Hyphomonas beringensis sp. nov. and Hyphomonas chukchiensis sp. nov., isolated from surface seawater of the Bering Sea and Chukchi Sea.</title>
        <authorList>
            <person name="Li C."/>
            <person name="Lai Q."/>
            <person name="Li G."/>
            <person name="Dong C."/>
            <person name="Wang J."/>
            <person name="Liao Y."/>
            <person name="Shao Z."/>
        </authorList>
    </citation>
    <scope>NUCLEOTIDE SEQUENCE [LARGE SCALE GENOMIC DNA]</scope>
    <source>
        <strain evidence="5 6">MHS-2</strain>
    </source>
</reference>
<accession>A0A059FU63</accession>
<dbReference type="eggNOG" id="COG0729">
    <property type="taxonomic scope" value="Bacteria"/>
</dbReference>
<dbReference type="Gene3D" id="3.10.20.310">
    <property type="entry name" value="membrane protein fhac"/>
    <property type="match status" value="1"/>
</dbReference>
<dbReference type="Gene3D" id="2.40.160.50">
    <property type="entry name" value="membrane protein fhac: a member of the omp85/tpsb transporter family"/>
    <property type="match status" value="1"/>
</dbReference>
<evidence type="ECO:0000313" key="6">
    <source>
        <dbReference type="Proteomes" id="UP000025171"/>
    </source>
</evidence>
<dbReference type="Pfam" id="PF01103">
    <property type="entry name" value="Omp85"/>
    <property type="match status" value="1"/>
</dbReference>
<dbReference type="STRING" id="1280950.HJO_02140"/>
<evidence type="ECO:0000256" key="2">
    <source>
        <dbReference type="ARBA" id="ARBA00022452"/>
    </source>
</evidence>
<keyword evidence="2" id="KW-0812">Transmembrane</keyword>
<evidence type="ECO:0000256" key="1">
    <source>
        <dbReference type="ARBA" id="ARBA00004370"/>
    </source>
</evidence>
<comment type="subcellular location">
    <subcellularLocation>
        <location evidence="1">Membrane</location>
    </subcellularLocation>
</comment>
<evidence type="ECO:0000256" key="3">
    <source>
        <dbReference type="ARBA" id="ARBA00023136"/>
    </source>
</evidence>
<keyword evidence="3" id="KW-0472">Membrane</keyword>
<feature type="domain" description="Bacterial surface antigen (D15)" evidence="4">
    <location>
        <begin position="288"/>
        <end position="581"/>
    </location>
</feature>
<evidence type="ECO:0000313" key="5">
    <source>
        <dbReference type="EMBL" id="KCZ94137.1"/>
    </source>
</evidence>
<dbReference type="GO" id="GO:0019867">
    <property type="term" value="C:outer membrane"/>
    <property type="evidence" value="ECO:0007669"/>
    <property type="project" value="InterPro"/>
</dbReference>
<name>A0A059FU63_9PROT</name>
<dbReference type="InterPro" id="IPR039910">
    <property type="entry name" value="D15-like"/>
</dbReference>
<evidence type="ECO:0000259" key="4">
    <source>
        <dbReference type="Pfam" id="PF01103"/>
    </source>
</evidence>
<dbReference type="PANTHER" id="PTHR12815">
    <property type="entry name" value="SORTING AND ASSEMBLY MACHINERY SAMM50 PROTEIN FAMILY MEMBER"/>
    <property type="match status" value="1"/>
</dbReference>
<gene>
    <name evidence="5" type="ORF">HJO_02140</name>
</gene>
<dbReference type="PANTHER" id="PTHR12815:SF42">
    <property type="entry name" value="BACTERIAL SURFACE ANTIGEN (D15) DOMAIN-CONTAINING PROTEIN"/>
    <property type="match status" value="1"/>
</dbReference>
<organism evidence="5 6">
    <name type="scientific">Hyphomonas johnsonii MHS-2</name>
    <dbReference type="NCBI Taxonomy" id="1280950"/>
    <lineage>
        <taxon>Bacteria</taxon>
        <taxon>Pseudomonadati</taxon>
        <taxon>Pseudomonadota</taxon>
        <taxon>Alphaproteobacteria</taxon>
        <taxon>Hyphomonadales</taxon>
        <taxon>Hyphomonadaceae</taxon>
        <taxon>Hyphomonas</taxon>
    </lineage>
</organism>
<dbReference type="EMBL" id="ARYK01000001">
    <property type="protein sequence ID" value="KCZ94137.1"/>
    <property type="molecule type" value="Genomic_DNA"/>
</dbReference>
<dbReference type="Proteomes" id="UP000025171">
    <property type="component" value="Unassembled WGS sequence"/>
</dbReference>
<keyword evidence="6" id="KW-1185">Reference proteome</keyword>
<dbReference type="InterPro" id="IPR000184">
    <property type="entry name" value="Bac_surfAg_D15"/>
</dbReference>
<keyword evidence="2" id="KW-1134">Transmembrane beta strand</keyword>
<protein>
    <submittedName>
        <fullName evidence="5">OMP85 family outer membrane protein</fullName>
    </submittedName>
</protein>
<comment type="caution">
    <text evidence="5">The sequence shown here is derived from an EMBL/GenBank/DDBJ whole genome shotgun (WGS) entry which is preliminary data.</text>
</comment>
<dbReference type="AlphaFoldDB" id="A0A059FU63"/>